<dbReference type="EMBL" id="CAJPIN010054379">
    <property type="protein sequence ID" value="CAG2066449.1"/>
    <property type="molecule type" value="Genomic_DNA"/>
</dbReference>
<protein>
    <recommendedName>
        <fullName evidence="11">Ionotropic glutamate receptor C-terminal domain-containing protein</fullName>
    </recommendedName>
</protein>
<accession>A0ABN7PLT0</accession>
<comment type="caution">
    <text evidence="9">The sequence shown here is derived from an EMBL/GenBank/DDBJ whole genome shotgun (WGS) entry which is preliminary data.</text>
</comment>
<gene>
    <name evidence="9" type="ORF">TPAB3V08_LOCUS13392</name>
</gene>
<evidence type="ECO:0000256" key="4">
    <source>
        <dbReference type="ARBA" id="ARBA00022989"/>
    </source>
</evidence>
<keyword evidence="2" id="KW-1003">Cell membrane</keyword>
<evidence type="ECO:0000256" key="1">
    <source>
        <dbReference type="ARBA" id="ARBA00004651"/>
    </source>
</evidence>
<name>A0ABN7PLT0_TIMPD</name>
<sequence length="316" mass="34211">MQGSPWSPKTPSGNLVLIFSLMFALIIYNAYAAFIISVLSVHAAPIKGLQDLLDSDFDFGYTLGGQDDELPQVNCSNACQQTVNDTILRRLYFRGLVHSHGVQQASVGLHRASQGDYAFFISSRTARRALGSFIAHDKRCDIVELTVEATKSSVALPMSWTSPYRRVINLSLLRMRESGALSLVQNQMLAPMPYCQVYSTFNSARLSDVYSAFLLLGIGLLVGLVGGVAEATWSRHREPSLGHCGVVQLEPSSSYGGVVQLEPSLVQGGVDQLEPSSGHGGVVQLEPSLVQGGMVQLEPSLVHGGMVQLEPSLWFN</sequence>
<proteinExistence type="predicted"/>
<feature type="transmembrane region" description="Helical" evidence="8">
    <location>
        <begin position="209"/>
        <end position="229"/>
    </location>
</feature>
<keyword evidence="3 8" id="KW-0812">Transmembrane</keyword>
<keyword evidence="7" id="KW-0325">Glycoprotein</keyword>
<evidence type="ECO:0000313" key="10">
    <source>
        <dbReference type="Proteomes" id="UP001153148"/>
    </source>
</evidence>
<keyword evidence="5 8" id="KW-0472">Membrane</keyword>
<evidence type="ECO:0000256" key="2">
    <source>
        <dbReference type="ARBA" id="ARBA00022475"/>
    </source>
</evidence>
<evidence type="ECO:0008006" key="11">
    <source>
        <dbReference type="Google" id="ProtNLM"/>
    </source>
</evidence>
<feature type="transmembrane region" description="Helical" evidence="8">
    <location>
        <begin position="15"/>
        <end position="39"/>
    </location>
</feature>
<dbReference type="PANTHER" id="PTHR42643:SF33">
    <property type="entry name" value="GLUTAMATE RECEPTOR 2-LIKE PROTEIN"/>
    <property type="match status" value="1"/>
</dbReference>
<dbReference type="Gene3D" id="3.40.190.10">
    <property type="entry name" value="Periplasmic binding protein-like II"/>
    <property type="match status" value="2"/>
</dbReference>
<evidence type="ECO:0000256" key="3">
    <source>
        <dbReference type="ARBA" id="ARBA00022692"/>
    </source>
</evidence>
<comment type="subcellular location">
    <subcellularLocation>
        <location evidence="1">Cell membrane</location>
        <topology evidence="1">Multi-pass membrane protein</topology>
    </subcellularLocation>
</comment>
<keyword evidence="6" id="KW-0675">Receptor</keyword>
<evidence type="ECO:0000256" key="7">
    <source>
        <dbReference type="ARBA" id="ARBA00023180"/>
    </source>
</evidence>
<dbReference type="InterPro" id="IPR052192">
    <property type="entry name" value="Insect_Ionotropic_Sensory_Rcpt"/>
</dbReference>
<evidence type="ECO:0000313" key="9">
    <source>
        <dbReference type="EMBL" id="CAG2066449.1"/>
    </source>
</evidence>
<dbReference type="Proteomes" id="UP001153148">
    <property type="component" value="Unassembled WGS sequence"/>
</dbReference>
<evidence type="ECO:0000256" key="6">
    <source>
        <dbReference type="ARBA" id="ARBA00023170"/>
    </source>
</evidence>
<organism evidence="9 10">
    <name type="scientific">Timema podura</name>
    <name type="common">Walking stick</name>
    <dbReference type="NCBI Taxonomy" id="61482"/>
    <lineage>
        <taxon>Eukaryota</taxon>
        <taxon>Metazoa</taxon>
        <taxon>Ecdysozoa</taxon>
        <taxon>Arthropoda</taxon>
        <taxon>Hexapoda</taxon>
        <taxon>Insecta</taxon>
        <taxon>Pterygota</taxon>
        <taxon>Neoptera</taxon>
        <taxon>Polyneoptera</taxon>
        <taxon>Phasmatodea</taxon>
        <taxon>Timematodea</taxon>
        <taxon>Timematoidea</taxon>
        <taxon>Timematidae</taxon>
        <taxon>Timema</taxon>
    </lineage>
</organism>
<reference evidence="9" key="1">
    <citation type="submission" date="2021-03" db="EMBL/GenBank/DDBJ databases">
        <authorList>
            <person name="Tran Van P."/>
        </authorList>
    </citation>
    <scope>NUCLEOTIDE SEQUENCE</scope>
</reference>
<evidence type="ECO:0000256" key="8">
    <source>
        <dbReference type="SAM" id="Phobius"/>
    </source>
</evidence>
<evidence type="ECO:0000256" key="5">
    <source>
        <dbReference type="ARBA" id="ARBA00023136"/>
    </source>
</evidence>
<dbReference type="PANTHER" id="PTHR42643">
    <property type="entry name" value="IONOTROPIC RECEPTOR 20A-RELATED"/>
    <property type="match status" value="1"/>
</dbReference>
<dbReference type="SUPFAM" id="SSF53850">
    <property type="entry name" value="Periplasmic binding protein-like II"/>
    <property type="match status" value="1"/>
</dbReference>
<keyword evidence="10" id="KW-1185">Reference proteome</keyword>
<keyword evidence="4 8" id="KW-1133">Transmembrane helix</keyword>